<evidence type="ECO:0000259" key="2">
    <source>
        <dbReference type="Pfam" id="PF06181"/>
    </source>
</evidence>
<evidence type="ECO:0000313" key="3">
    <source>
        <dbReference type="EMBL" id="VAW41530.1"/>
    </source>
</evidence>
<gene>
    <name evidence="3" type="ORF">MNBD_GAMMA01-1625</name>
</gene>
<feature type="transmembrane region" description="Helical" evidence="1">
    <location>
        <begin position="149"/>
        <end position="169"/>
    </location>
</feature>
<dbReference type="EMBL" id="UOEW01000310">
    <property type="protein sequence ID" value="VAW41530.1"/>
    <property type="molecule type" value="Genomic_DNA"/>
</dbReference>
<dbReference type="InterPro" id="IPR010389">
    <property type="entry name" value="Urate_ox_N"/>
</dbReference>
<keyword evidence="1" id="KW-0472">Membrane</keyword>
<accession>A0A3B0VLY2</accession>
<dbReference type="AlphaFoldDB" id="A0A3B0VLY2"/>
<keyword evidence="1" id="KW-1133">Transmembrane helix</keyword>
<protein>
    <submittedName>
        <fullName evidence="3">FIG137887: membrane protein related to purine degradation</fullName>
    </submittedName>
</protein>
<proteinExistence type="predicted"/>
<feature type="transmembrane region" description="Helical" evidence="1">
    <location>
        <begin position="252"/>
        <end position="269"/>
    </location>
</feature>
<reference evidence="3" key="1">
    <citation type="submission" date="2018-06" db="EMBL/GenBank/DDBJ databases">
        <authorList>
            <person name="Zhirakovskaya E."/>
        </authorList>
    </citation>
    <scope>NUCLEOTIDE SEQUENCE</scope>
</reference>
<sequence length="393" mass="44341">MEAHIIEWLNLSVRWVHMITGIAWIGASFYFIFLENNLNRTQNLRTELAGNLWAVHGGGFYYLEKYKHSPEKIPKDLHWFKWEAYFTGITGFILLFIVYYYNANLYMIDPNIADISIFQAVSIGIGTLLGGWIIYDLMCKSALVNKSKLFALVAFGLIIALTYGLNQLISAKAAYIHIGAMIGTIMVANVFFVIIPSQKTMVNAAIKGEKSDPTLGKKALTRSIHNNYMTLPVLFIMISNHFPSTFGHKNSWLVLAGLIIVGASIRHWFNLNGKGVKNYWILPFAISLLIILVIYTKPQTNIETPQTTKVVSDMQVMQIIDQHCLSCHAAQPNSTIFAQAPKGLMFDSFDSIKANKDQIKAQTVSSHLMPLGNTTNMTEKERQKLGRWIELLE</sequence>
<feature type="transmembrane region" description="Helical" evidence="1">
    <location>
        <begin position="84"/>
        <end position="103"/>
    </location>
</feature>
<feature type="domain" description="Urate oxidase N-terminal" evidence="2">
    <location>
        <begin position="4"/>
        <end position="295"/>
    </location>
</feature>
<feature type="transmembrane region" description="Helical" evidence="1">
    <location>
        <begin position="115"/>
        <end position="137"/>
    </location>
</feature>
<feature type="transmembrane region" description="Helical" evidence="1">
    <location>
        <begin position="278"/>
        <end position="296"/>
    </location>
</feature>
<evidence type="ECO:0000256" key="1">
    <source>
        <dbReference type="SAM" id="Phobius"/>
    </source>
</evidence>
<organism evidence="3">
    <name type="scientific">hydrothermal vent metagenome</name>
    <dbReference type="NCBI Taxonomy" id="652676"/>
    <lineage>
        <taxon>unclassified sequences</taxon>
        <taxon>metagenomes</taxon>
        <taxon>ecological metagenomes</taxon>
    </lineage>
</organism>
<keyword evidence="1" id="KW-0812">Transmembrane</keyword>
<feature type="transmembrane region" description="Helical" evidence="1">
    <location>
        <begin position="12"/>
        <end position="32"/>
    </location>
</feature>
<feature type="transmembrane region" description="Helical" evidence="1">
    <location>
        <begin position="175"/>
        <end position="195"/>
    </location>
</feature>
<name>A0A3B0VLY2_9ZZZZ</name>
<dbReference type="Pfam" id="PF06181">
    <property type="entry name" value="Urate_ox_N"/>
    <property type="match status" value="1"/>
</dbReference>